<evidence type="ECO:0000313" key="1">
    <source>
        <dbReference type="EMBL" id="SAK83415.1"/>
    </source>
</evidence>
<proteinExistence type="predicted"/>
<keyword evidence="2" id="KW-1185">Reference proteome</keyword>
<dbReference type="OrthoDB" id="8479837at2"/>
<dbReference type="Gene3D" id="1.25.40.10">
    <property type="entry name" value="Tetratricopeptide repeat domain"/>
    <property type="match status" value="1"/>
</dbReference>
<reference evidence="1" key="1">
    <citation type="submission" date="2016-01" db="EMBL/GenBank/DDBJ databases">
        <authorList>
            <person name="Peeters C."/>
        </authorList>
    </citation>
    <scope>NUCLEOTIDE SEQUENCE [LARGE SCALE GENOMIC DNA]</scope>
    <source>
        <strain evidence="1">LMG 29323</strain>
    </source>
</reference>
<organism evidence="1 2">
    <name type="scientific">Caballeronia pedi</name>
    <dbReference type="NCBI Taxonomy" id="1777141"/>
    <lineage>
        <taxon>Bacteria</taxon>
        <taxon>Pseudomonadati</taxon>
        <taxon>Pseudomonadota</taxon>
        <taxon>Betaproteobacteria</taxon>
        <taxon>Burkholderiales</taxon>
        <taxon>Burkholderiaceae</taxon>
        <taxon>Caballeronia</taxon>
    </lineage>
</organism>
<dbReference type="Proteomes" id="UP000054911">
    <property type="component" value="Unassembled WGS sequence"/>
</dbReference>
<dbReference type="SUPFAM" id="SSF48452">
    <property type="entry name" value="TPR-like"/>
    <property type="match status" value="1"/>
</dbReference>
<dbReference type="EMBL" id="FCOE02000023">
    <property type="protein sequence ID" value="SAK83415.1"/>
    <property type="molecule type" value="Genomic_DNA"/>
</dbReference>
<sequence length="405" mass="45612">MALLFLVALFLAWPTTGLSLIAWVAILLGRGYLRGKAAKTRAAYLDAQASAHAAARAGSATLPTSILNPAFQKQLVVETTRAAVDAGMSAEQAKAWFSQQNVANAVMTAAASFEKEGFSRSAQIVGAADFTKDFARAHLHAANDAREEKGDHDAAHEKGKALFEQGMRHALQFRSTEAIDCYTRSIEASANPAPYINRANLFGKRIRHFEALQDLLEAKRLDEQQANEFPTEIARELEHANLVTLGYRNGFREKLIEELKDGDTHEIAGRMLCVCFGIEPGRWKYNTYDHPFVEYHFFNELDNVFRFDDRKHYPDVAEFIDAYPGDFIAMKVDACPDAQAYRDIEVKLHSLLCSYDERDMQRLRNSMLYQIHCKLLERDFGEMWMSFSSECEGVTREAAEFRLGG</sequence>
<accession>A0A158CM33</accession>
<dbReference type="STRING" id="1777141.AWB80_05485"/>
<comment type="caution">
    <text evidence="1">The sequence shown here is derived from an EMBL/GenBank/DDBJ whole genome shotgun (WGS) entry which is preliminary data.</text>
</comment>
<dbReference type="RefSeq" id="WP_061177839.1">
    <property type="nucleotide sequence ID" value="NZ_FCOE02000023.1"/>
</dbReference>
<gene>
    <name evidence="1" type="ORF">AWB80_05485</name>
</gene>
<dbReference type="AlphaFoldDB" id="A0A158CM33"/>
<name>A0A158CM33_9BURK</name>
<evidence type="ECO:0000313" key="2">
    <source>
        <dbReference type="Proteomes" id="UP000054911"/>
    </source>
</evidence>
<protein>
    <submittedName>
        <fullName evidence="1">Uncharacterized protein</fullName>
    </submittedName>
</protein>
<dbReference type="InterPro" id="IPR011990">
    <property type="entry name" value="TPR-like_helical_dom_sf"/>
</dbReference>